<dbReference type="GO" id="GO:0031419">
    <property type="term" value="F:cobalamin binding"/>
    <property type="evidence" value="ECO:0007669"/>
    <property type="project" value="InterPro"/>
</dbReference>
<name>B3RPE9_TRIAD</name>
<organism evidence="7 8">
    <name type="scientific">Trichoplax adhaerens</name>
    <name type="common">Trichoplax reptans</name>
    <dbReference type="NCBI Taxonomy" id="10228"/>
    <lineage>
        <taxon>Eukaryota</taxon>
        <taxon>Metazoa</taxon>
        <taxon>Placozoa</taxon>
        <taxon>Uniplacotomia</taxon>
        <taxon>Trichoplacea</taxon>
        <taxon>Trichoplacidae</taxon>
        <taxon>Trichoplax</taxon>
    </lineage>
</organism>
<evidence type="ECO:0000256" key="6">
    <source>
        <dbReference type="SAM" id="Phobius"/>
    </source>
</evidence>
<evidence type="ECO:0000256" key="1">
    <source>
        <dbReference type="ARBA" id="ARBA00004613"/>
    </source>
</evidence>
<dbReference type="PANTHER" id="PTHR10559:SF18">
    <property type="entry name" value="TRANSCOBALAMIN II"/>
    <property type="match status" value="1"/>
</dbReference>
<dbReference type="Proteomes" id="UP000009022">
    <property type="component" value="Unassembled WGS sequence"/>
</dbReference>
<dbReference type="InterPro" id="IPR002157">
    <property type="entry name" value="Cbl-bd_prot"/>
</dbReference>
<dbReference type="Gene3D" id="1.50.10.20">
    <property type="match status" value="1"/>
</dbReference>
<dbReference type="GO" id="GO:0005576">
    <property type="term" value="C:extracellular region"/>
    <property type="evidence" value="ECO:0007669"/>
    <property type="project" value="UniProtKB-SubCell"/>
</dbReference>
<feature type="binding site" evidence="4">
    <location>
        <begin position="446"/>
        <end position="448"/>
    </location>
    <ligand>
        <name>cyanocob(III)alamin</name>
        <dbReference type="ChEBI" id="CHEBI:17439"/>
    </ligand>
</feature>
<feature type="binding site" evidence="4">
    <location>
        <position position="290"/>
    </location>
    <ligand>
        <name>cyanocob(III)alamin</name>
        <dbReference type="ChEBI" id="CHEBI:17439"/>
    </ligand>
</feature>
<reference evidence="7 8" key="1">
    <citation type="journal article" date="2008" name="Nature">
        <title>The Trichoplax genome and the nature of placozoans.</title>
        <authorList>
            <person name="Srivastava M."/>
            <person name="Begovic E."/>
            <person name="Chapman J."/>
            <person name="Putnam N.H."/>
            <person name="Hellsten U."/>
            <person name="Kawashima T."/>
            <person name="Kuo A."/>
            <person name="Mitros T."/>
            <person name="Salamov A."/>
            <person name="Carpenter M.L."/>
            <person name="Signorovitch A.Y."/>
            <person name="Moreno M.A."/>
            <person name="Kamm K."/>
            <person name="Grimwood J."/>
            <person name="Schmutz J."/>
            <person name="Shapiro H."/>
            <person name="Grigoriev I.V."/>
            <person name="Buss L.W."/>
            <person name="Schierwater B."/>
            <person name="Dellaporta S.L."/>
            <person name="Rokhsar D.S."/>
        </authorList>
    </citation>
    <scope>NUCLEOTIDE SEQUENCE [LARGE SCALE GENOMIC DNA]</scope>
    <source>
        <strain evidence="7 8">Grell-BS-1999</strain>
    </source>
</reference>
<dbReference type="KEGG" id="tad:TRIADDRAFT_53510"/>
<dbReference type="SUPFAM" id="SSF48239">
    <property type="entry name" value="Terpenoid cyclases/Protein prenyltransferases"/>
    <property type="match status" value="1"/>
</dbReference>
<dbReference type="GeneID" id="6751228"/>
<dbReference type="HOGENOM" id="CLU_570300_0_0_1"/>
<protein>
    <submittedName>
        <fullName evidence="7">Uncharacterized protein</fullName>
    </submittedName>
</protein>
<dbReference type="PANTHER" id="PTHR10559">
    <property type="entry name" value="TRANSCOBALAMIN-1/GASTRIC INTRINSIC FACTOR"/>
    <property type="match status" value="1"/>
</dbReference>
<feature type="disulfide bond" evidence="5">
    <location>
        <begin position="222"/>
        <end position="261"/>
    </location>
</feature>
<feature type="binding site" evidence="4">
    <location>
        <position position="250"/>
    </location>
    <ligand>
        <name>cyanocob(III)alamin</name>
        <dbReference type="ChEBI" id="CHEBI:17439"/>
    </ligand>
</feature>
<keyword evidence="8" id="KW-1185">Reference proteome</keyword>
<evidence type="ECO:0000313" key="8">
    <source>
        <dbReference type="Proteomes" id="UP000009022"/>
    </source>
</evidence>
<comment type="subcellular location">
    <subcellularLocation>
        <location evidence="1">Secreted</location>
    </subcellularLocation>
</comment>
<dbReference type="FunCoup" id="B3RPE9">
    <property type="interactions" value="28"/>
</dbReference>
<feature type="transmembrane region" description="Helical" evidence="6">
    <location>
        <begin position="46"/>
        <end position="68"/>
    </location>
</feature>
<dbReference type="InterPro" id="IPR051588">
    <property type="entry name" value="Cobalamin_Transport"/>
</dbReference>
<dbReference type="GO" id="GO:0015889">
    <property type="term" value="P:cobalamin transport"/>
    <property type="evidence" value="ECO:0007669"/>
    <property type="project" value="InterPro"/>
</dbReference>
<keyword evidence="4" id="KW-0170">Cobalt</keyword>
<keyword evidence="5" id="KW-1015">Disulfide bond</keyword>
<dbReference type="CTD" id="6751228"/>
<evidence type="ECO:0000256" key="3">
    <source>
        <dbReference type="ARBA" id="ARBA00022729"/>
    </source>
</evidence>
<evidence type="ECO:0000256" key="2">
    <source>
        <dbReference type="ARBA" id="ARBA00022525"/>
    </source>
</evidence>
<gene>
    <name evidence="7" type="ORF">TRIADDRAFT_53510</name>
</gene>
<sequence>MDSDAKHTYATPTHQYDLARLSRTDLNSDNARVLRKSMRTSMMMKIALLIYAIAITVVAIVLLTISQLNKESNHPCRNFYDDRRILVQSSQVVARATNYLLAHQRATGGWGSITLTSQVVIALRLGSGINVARMVNSSSAVSSLSIDEYYVSVIKNDMYQANSSITPGQLAYIVMALHAMCKDTSQFFGMNLNQKLMNNLEDYPSKNFNHPYAYSLTLLSLCLTNSKYKSNLVHKLQVMQSSDGTWADLDTTALAILALNCADSSSNSAISKGIQALLSKQSKTTYQFGNEYTTAHAVQAMLSQRIPISKWNYMKVLQELMKYEIANEGFGRIDNTAAVLPSLASAVYLDLKTVTCDEPNASTESRIITIVYTVRYQCLPYVNRTDEKSVAVASKADSPMLTFMRAAEVINPAYRFTVKYHATFSAYTVEKINNISSQTSNQLCHWFLQDDVTNHEIMLGVSHYMPQNNAKIAFIYRRP</sequence>
<dbReference type="EMBL" id="DS985242">
    <property type="protein sequence ID" value="EDV27622.1"/>
    <property type="molecule type" value="Genomic_DNA"/>
</dbReference>
<proteinExistence type="predicted"/>
<dbReference type="RefSeq" id="XP_002109456.1">
    <property type="nucleotide sequence ID" value="XM_002109420.1"/>
</dbReference>
<keyword evidence="2" id="KW-0964">Secreted</keyword>
<keyword evidence="6" id="KW-0812">Transmembrane</keyword>
<dbReference type="AlphaFoldDB" id="B3RPE9"/>
<dbReference type="eggNOG" id="ENOG502QQHG">
    <property type="taxonomic scope" value="Eukaryota"/>
</dbReference>
<dbReference type="STRING" id="10228.B3RPE9"/>
<dbReference type="InParanoid" id="B3RPE9"/>
<keyword evidence="6" id="KW-1133">Transmembrane helix</keyword>
<dbReference type="PhylomeDB" id="B3RPE9"/>
<keyword evidence="3" id="KW-0732">Signal</keyword>
<keyword evidence="6" id="KW-0472">Membrane</keyword>
<dbReference type="InterPro" id="IPR008930">
    <property type="entry name" value="Terpenoid_cyclase/PrenylTrfase"/>
</dbReference>
<evidence type="ECO:0000256" key="4">
    <source>
        <dbReference type="PIRSR" id="PIRSR602157-1"/>
    </source>
</evidence>
<accession>B3RPE9</accession>
<dbReference type="Pfam" id="PF01122">
    <property type="entry name" value="Cobalamin_bind"/>
    <property type="match status" value="1"/>
</dbReference>
<dbReference type="OrthoDB" id="5950489at2759"/>
<evidence type="ECO:0000313" key="7">
    <source>
        <dbReference type="EMBL" id="EDV27622.1"/>
    </source>
</evidence>
<evidence type="ECO:0000256" key="5">
    <source>
        <dbReference type="PIRSR" id="PIRSR602157-2"/>
    </source>
</evidence>
<dbReference type="Gene3D" id="2.170.130.30">
    <property type="match status" value="1"/>
</dbReference>
<dbReference type="OMA" id="GDINICQ"/>